<dbReference type="Proteomes" id="UP000006247">
    <property type="component" value="Unassembled WGS sequence"/>
</dbReference>
<dbReference type="EMBL" id="ACEB01000001">
    <property type="protein sequence ID" value="EEG28378.1"/>
    <property type="molecule type" value="Genomic_DNA"/>
</dbReference>
<name>C0DZ63_9CORY</name>
<accession>C0DZ63</accession>
<keyword evidence="1" id="KW-1133">Transmembrane helix</keyword>
<keyword evidence="1" id="KW-0812">Transmembrane</keyword>
<dbReference type="AlphaFoldDB" id="C0DZ63"/>
<evidence type="ECO:0000256" key="1">
    <source>
        <dbReference type="SAM" id="Phobius"/>
    </source>
</evidence>
<sequence>MGFYLEKSRVILMAWPRFCTIIYGLRKENLNFIKVFMWPIALFSLRRLSALFLERITSIMPVHFDWRSLQQYALPALGIVSLLVSAIIAVAGGLGLGGSSSENDNADANVIFKVVDQHGMPRVCLLIPTTSPHDDKARYNNHDGTYPIKAKPGQTVTAIFSCNQAKDGVLDTVEVSAVAPETGVLEQKVVVPNPNAPSANTQSSLLDDSDKDANVVFKVVDQHGLPRLCHVKPTGALHTDNIVRTSQLGTYGVKAEPGSTVTRIFDCKPSEPGTQVVEASAIAPQGDGKILQEVVIPDPNSPSASFSS</sequence>
<evidence type="ECO:0000313" key="2">
    <source>
        <dbReference type="EMBL" id="EEG28378.1"/>
    </source>
</evidence>
<organism evidence="2 3">
    <name type="scientific">Corynebacterium matruchotii ATCC 33806</name>
    <dbReference type="NCBI Taxonomy" id="566549"/>
    <lineage>
        <taxon>Bacteria</taxon>
        <taxon>Bacillati</taxon>
        <taxon>Actinomycetota</taxon>
        <taxon>Actinomycetes</taxon>
        <taxon>Mycobacteriales</taxon>
        <taxon>Corynebacteriaceae</taxon>
        <taxon>Corynebacterium</taxon>
    </lineage>
</organism>
<evidence type="ECO:0000313" key="3">
    <source>
        <dbReference type="Proteomes" id="UP000006247"/>
    </source>
</evidence>
<keyword evidence="1" id="KW-0472">Membrane</keyword>
<comment type="caution">
    <text evidence="2">The sequence shown here is derived from an EMBL/GenBank/DDBJ whole genome shotgun (WGS) entry which is preliminary data.</text>
</comment>
<gene>
    <name evidence="2" type="ORF">CORMATOL_00030</name>
</gene>
<protein>
    <submittedName>
        <fullName evidence="2">Uncharacterized protein</fullName>
    </submittedName>
</protein>
<reference evidence="2 3" key="1">
    <citation type="submission" date="2009-01" db="EMBL/GenBank/DDBJ databases">
        <authorList>
            <person name="Fulton L."/>
            <person name="Clifton S."/>
            <person name="Chinwalla A.T."/>
            <person name="Mitreva M."/>
            <person name="Sodergren E."/>
            <person name="Weinstock G."/>
            <person name="Clifton S."/>
            <person name="Dooling D.J."/>
            <person name="Fulton B."/>
            <person name="Minx P."/>
            <person name="Pepin K.H."/>
            <person name="Johnson M."/>
            <person name="Bhonagiri V."/>
            <person name="Nash W.E."/>
            <person name="Mardis E.R."/>
            <person name="Wilson R.K."/>
        </authorList>
    </citation>
    <scope>NUCLEOTIDE SEQUENCE [LARGE SCALE GENOMIC DNA]</scope>
    <source>
        <strain evidence="2 3">ATCC 33806</strain>
    </source>
</reference>
<feature type="transmembrane region" description="Helical" evidence="1">
    <location>
        <begin position="74"/>
        <end position="96"/>
    </location>
</feature>
<dbReference type="HOGENOM" id="CLU_902286_0_0_11"/>
<proteinExistence type="predicted"/>